<evidence type="ECO:0000313" key="9">
    <source>
        <dbReference type="EMBL" id="EHJ61133.1"/>
    </source>
</evidence>
<feature type="binding site" evidence="8">
    <location>
        <position position="32"/>
    </location>
    <ligand>
        <name>beta-alanine</name>
        <dbReference type="ChEBI" id="CHEBI:57966"/>
    </ligand>
</feature>
<comment type="pathway">
    <text evidence="1 8">Cofactor biosynthesis; (R)-pantothenate biosynthesis; (R)-pantothenate from (R)-pantoate and beta-alanine: step 1/1.</text>
</comment>
<evidence type="ECO:0000256" key="5">
    <source>
        <dbReference type="ARBA" id="ARBA00022741"/>
    </source>
</evidence>
<dbReference type="UniPathway" id="UPA00028">
    <property type="reaction ID" value="UER00005"/>
</dbReference>
<dbReference type="InterPro" id="IPR003721">
    <property type="entry name" value="Pantoate_ligase"/>
</dbReference>
<dbReference type="HAMAP" id="MF_00158">
    <property type="entry name" value="PanC"/>
    <property type="match status" value="1"/>
</dbReference>
<reference evidence="9 10" key="1">
    <citation type="journal article" date="2012" name="J. Bacteriol.">
        <title>Genome sequence of benzo(a)pyrene-degrading bacterium Novosphingobium pentaromativorans US6-1.</title>
        <authorList>
            <person name="Luo Y.R."/>
            <person name="Kang S.G."/>
            <person name="Kim S.J."/>
            <person name="Kim M.R."/>
            <person name="Li N."/>
            <person name="Lee J.H."/>
            <person name="Kwon K.K."/>
        </authorList>
    </citation>
    <scope>NUCLEOTIDE SEQUENCE [LARGE SCALE GENOMIC DNA]</scope>
    <source>
        <strain evidence="9 10">US6-1</strain>
    </source>
</reference>
<comment type="similarity">
    <text evidence="2 8">Belongs to the pantothenate synthetase family.</text>
</comment>
<dbReference type="EMBL" id="AGFM01000027">
    <property type="protein sequence ID" value="EHJ61133.1"/>
    <property type="molecule type" value="Genomic_DNA"/>
</dbReference>
<feature type="binding site" evidence="8">
    <location>
        <position position="32"/>
    </location>
    <ligand>
        <name>(R)-pantoate</name>
        <dbReference type="ChEBI" id="CHEBI:15980"/>
    </ligand>
</feature>
<comment type="subcellular location">
    <subcellularLocation>
        <location evidence="8">Cytoplasm</location>
    </subcellularLocation>
</comment>
<evidence type="ECO:0000256" key="8">
    <source>
        <dbReference type="HAMAP-Rule" id="MF_00158"/>
    </source>
</evidence>
<dbReference type="EC" id="6.3.2.1" evidence="8"/>
<protein>
    <recommendedName>
        <fullName evidence="8">Pantothenate synthetase</fullName>
        <shortName evidence="8">PS</shortName>
        <ecNumber evidence="8">6.3.2.1</ecNumber>
    </recommendedName>
    <alternativeName>
        <fullName evidence="8">Pantoate--beta-alanine ligase</fullName>
    </alternativeName>
    <alternativeName>
        <fullName evidence="8">Pantoate-activating enzyme</fullName>
    </alternativeName>
</protein>
<gene>
    <name evidence="8" type="primary">panC</name>
    <name evidence="9" type="ORF">NSU_1905</name>
</gene>
<sequence>MGALHEGHLTLVREAKSRADHVAVSIFVNPLQFGAGEDLDAYPRQLERDSALLQAEGVDLLWAPTVDAMYPDGFASNISISGVSEGFCGASRPGHFDGVATVVCKLFNQVRPDFALFGAKDWQQLAVIRRMARDLDLTLPLADNIIGVETVREADGLAMSSRNAYLTPEQRGQAATLPSAMKTAIAAIESGETIAAALAQLEATLLAGGFSAIDYARIADADTLVPLDARSQRPMRLLVAARIGRARLIDNMAVQPQ</sequence>
<keyword evidence="8" id="KW-0963">Cytoplasm</keyword>
<dbReference type="Proteomes" id="UP000004030">
    <property type="component" value="Unassembled WGS sequence"/>
</dbReference>
<feature type="active site" description="Proton donor" evidence="8">
    <location>
        <position position="8"/>
    </location>
</feature>
<dbReference type="NCBIfam" id="TIGR00018">
    <property type="entry name" value="panC"/>
    <property type="match status" value="1"/>
</dbReference>
<comment type="caution">
    <text evidence="9">The sequence shown here is derived from an EMBL/GenBank/DDBJ whole genome shotgun (WGS) entry which is preliminary data.</text>
</comment>
<dbReference type="KEGG" id="npn:JI59_10525"/>
<feature type="binding site" evidence="8">
    <location>
        <position position="124"/>
    </location>
    <ligand>
        <name>(R)-pantoate</name>
        <dbReference type="ChEBI" id="CHEBI:15980"/>
    </ligand>
</feature>
<dbReference type="Gene3D" id="3.40.50.620">
    <property type="entry name" value="HUPs"/>
    <property type="match status" value="1"/>
</dbReference>
<dbReference type="SUPFAM" id="SSF52374">
    <property type="entry name" value="Nucleotidylyl transferase"/>
    <property type="match status" value="1"/>
</dbReference>
<evidence type="ECO:0000256" key="3">
    <source>
        <dbReference type="ARBA" id="ARBA00022598"/>
    </source>
</evidence>
<dbReference type="eggNOG" id="COG0414">
    <property type="taxonomic scope" value="Bacteria"/>
</dbReference>
<proteinExistence type="inferred from homology"/>
<evidence type="ECO:0000313" key="10">
    <source>
        <dbReference type="Proteomes" id="UP000004030"/>
    </source>
</evidence>
<dbReference type="GO" id="GO:0015940">
    <property type="term" value="P:pantothenate biosynthetic process"/>
    <property type="evidence" value="ECO:0007669"/>
    <property type="project" value="UniProtKB-UniRule"/>
</dbReference>
<dbReference type="GO" id="GO:0004592">
    <property type="term" value="F:pantoate-beta-alanine ligase activity"/>
    <property type="evidence" value="ECO:0007669"/>
    <property type="project" value="UniProtKB-UniRule"/>
</dbReference>
<dbReference type="GO" id="GO:0005829">
    <property type="term" value="C:cytosol"/>
    <property type="evidence" value="ECO:0007669"/>
    <property type="project" value="TreeGrafter"/>
</dbReference>
<feature type="binding site" evidence="8">
    <location>
        <begin position="1"/>
        <end position="8"/>
    </location>
    <ligand>
        <name>ATP</name>
        <dbReference type="ChEBI" id="CHEBI:30616"/>
    </ligand>
</feature>
<dbReference type="STRING" id="1088721.JI59_10525"/>
<keyword evidence="5 8" id="KW-0547">Nucleotide-binding</keyword>
<name>G6EC34_9SPHN</name>
<evidence type="ECO:0000256" key="6">
    <source>
        <dbReference type="ARBA" id="ARBA00022840"/>
    </source>
</evidence>
<feature type="binding site" evidence="8">
    <location>
        <begin position="159"/>
        <end position="162"/>
    </location>
    <ligand>
        <name>ATP</name>
        <dbReference type="ChEBI" id="CHEBI:30616"/>
    </ligand>
</feature>
<dbReference type="AlphaFoldDB" id="G6EC34"/>
<organism evidence="9 10">
    <name type="scientific">Novosphingobium pentaromativorans US6-1</name>
    <dbReference type="NCBI Taxonomy" id="1088721"/>
    <lineage>
        <taxon>Bacteria</taxon>
        <taxon>Pseudomonadati</taxon>
        <taxon>Pseudomonadota</taxon>
        <taxon>Alphaproteobacteria</taxon>
        <taxon>Sphingomonadales</taxon>
        <taxon>Sphingomonadaceae</taxon>
        <taxon>Novosphingobium</taxon>
    </lineage>
</organism>
<feature type="binding site" evidence="8">
    <location>
        <position position="151"/>
    </location>
    <ligand>
        <name>ATP</name>
        <dbReference type="ChEBI" id="CHEBI:30616"/>
    </ligand>
</feature>
<evidence type="ECO:0000256" key="7">
    <source>
        <dbReference type="ARBA" id="ARBA00048258"/>
    </source>
</evidence>
<feature type="binding site" evidence="8">
    <location>
        <begin position="118"/>
        <end position="121"/>
    </location>
    <ligand>
        <name>ATP</name>
        <dbReference type="ChEBI" id="CHEBI:30616"/>
    </ligand>
</feature>
<dbReference type="GO" id="GO:0005524">
    <property type="term" value="F:ATP binding"/>
    <property type="evidence" value="ECO:0007669"/>
    <property type="project" value="UniProtKB-KW"/>
</dbReference>
<dbReference type="InterPro" id="IPR014729">
    <property type="entry name" value="Rossmann-like_a/b/a_fold"/>
</dbReference>
<dbReference type="PANTHER" id="PTHR21299">
    <property type="entry name" value="CYTIDYLATE KINASE/PANTOATE-BETA-ALANINE LIGASE"/>
    <property type="match status" value="1"/>
</dbReference>
<comment type="function">
    <text evidence="8">Catalyzes the condensation of pantoate with beta-alanine in an ATP-dependent reaction via a pantoyl-adenylate intermediate.</text>
</comment>
<evidence type="ECO:0000256" key="4">
    <source>
        <dbReference type="ARBA" id="ARBA00022655"/>
    </source>
</evidence>
<dbReference type="PANTHER" id="PTHR21299:SF1">
    <property type="entry name" value="PANTOATE--BETA-ALANINE LIGASE"/>
    <property type="match status" value="1"/>
</dbReference>
<dbReference type="CDD" id="cd00560">
    <property type="entry name" value="PanC"/>
    <property type="match status" value="1"/>
</dbReference>
<dbReference type="Gene3D" id="3.30.1300.10">
    <property type="entry name" value="Pantoate-beta-alanine ligase, C-terminal domain"/>
    <property type="match status" value="1"/>
</dbReference>
<keyword evidence="4 8" id="KW-0566">Pantothenate biosynthesis</keyword>
<comment type="miscellaneous">
    <text evidence="8">The reaction proceeds by a bi uni uni bi ping pong mechanism.</text>
</comment>
<accession>G6EC34</accession>
<evidence type="ECO:0000256" key="2">
    <source>
        <dbReference type="ARBA" id="ARBA00009256"/>
    </source>
</evidence>
<keyword evidence="3 8" id="KW-0436">Ligase</keyword>
<keyword evidence="6 8" id="KW-0067">ATP-binding</keyword>
<evidence type="ECO:0000256" key="1">
    <source>
        <dbReference type="ARBA" id="ARBA00004990"/>
    </source>
</evidence>
<comment type="subunit">
    <text evidence="8">Homodimer.</text>
</comment>
<keyword evidence="10" id="KW-1185">Reference proteome</keyword>
<dbReference type="PATRIC" id="fig|1088721.3.peg.1884"/>
<dbReference type="Pfam" id="PF02569">
    <property type="entry name" value="Pantoate_ligase"/>
    <property type="match status" value="1"/>
</dbReference>
<dbReference type="InterPro" id="IPR042176">
    <property type="entry name" value="Pantoate_ligase_C"/>
</dbReference>
<comment type="catalytic activity">
    <reaction evidence="7 8">
        <text>(R)-pantoate + beta-alanine + ATP = (R)-pantothenate + AMP + diphosphate + H(+)</text>
        <dbReference type="Rhea" id="RHEA:10912"/>
        <dbReference type="ChEBI" id="CHEBI:15378"/>
        <dbReference type="ChEBI" id="CHEBI:15980"/>
        <dbReference type="ChEBI" id="CHEBI:29032"/>
        <dbReference type="ChEBI" id="CHEBI:30616"/>
        <dbReference type="ChEBI" id="CHEBI:33019"/>
        <dbReference type="ChEBI" id="CHEBI:57966"/>
        <dbReference type="ChEBI" id="CHEBI:456215"/>
        <dbReference type="EC" id="6.3.2.1"/>
    </reaction>
</comment>